<gene>
    <name evidence="1" type="ORF">TU86_20645</name>
</gene>
<dbReference type="STRING" id="1608994.TU86_20645"/>
<protein>
    <submittedName>
        <fullName evidence="1">Uncharacterized protein</fullName>
    </submittedName>
</protein>
<dbReference type="Proteomes" id="UP000036325">
    <property type="component" value="Unassembled WGS sequence"/>
</dbReference>
<proteinExistence type="predicted"/>
<organism evidence="1 2">
    <name type="scientific">Pseudomonas weihenstephanensis</name>
    <dbReference type="NCBI Taxonomy" id="1608994"/>
    <lineage>
        <taxon>Bacteria</taxon>
        <taxon>Pseudomonadati</taxon>
        <taxon>Pseudomonadota</taxon>
        <taxon>Gammaproteobacteria</taxon>
        <taxon>Pseudomonadales</taxon>
        <taxon>Pseudomonadaceae</taxon>
        <taxon>Pseudomonas</taxon>
    </lineage>
</organism>
<dbReference type="AlphaFoldDB" id="A0A0J6IJV8"/>
<dbReference type="InterPro" id="IPR029078">
    <property type="entry name" value="Imm44"/>
</dbReference>
<sequence length="133" mass="15167">MEFFMSGEIDAKVGDAEHIARNKINSVLSGLVENAKLNFDINRWSFISIILSDLFISDYPEVAKFHKKTKVLEFRLQIPFEKFIGANPKVQISMILDAIERSIGLMEKFKIPENDRQTLKAAVTQARTELLGH</sequence>
<dbReference type="EMBL" id="JYLF01000011">
    <property type="protein sequence ID" value="KMN12054.1"/>
    <property type="molecule type" value="Genomic_DNA"/>
</dbReference>
<comment type="caution">
    <text evidence="1">The sequence shown here is derived from an EMBL/GenBank/DDBJ whole genome shotgun (WGS) entry which is preliminary data.</text>
</comment>
<accession>A0A0J6IJV8</accession>
<dbReference type="PATRIC" id="fig|1608994.3.peg.287"/>
<name>A0A0J6IJV8_9PSED</name>
<evidence type="ECO:0000313" key="2">
    <source>
        <dbReference type="Proteomes" id="UP000036325"/>
    </source>
</evidence>
<evidence type="ECO:0000313" key="1">
    <source>
        <dbReference type="EMBL" id="KMN12054.1"/>
    </source>
</evidence>
<dbReference type="Pfam" id="PF15571">
    <property type="entry name" value="Imm44"/>
    <property type="match status" value="1"/>
</dbReference>
<reference evidence="1 2" key="1">
    <citation type="submission" date="2015-02" db="EMBL/GenBank/DDBJ databases">
        <title>Pseudomonas helleri sp. nov. and Pseudomonas weihenstephanensis sp. nov., isolated from raw cows milk.</title>
        <authorList>
            <person name="von Neubeck M."/>
            <person name="Huptas C."/>
            <person name="Wenning M."/>
            <person name="Scherer S."/>
        </authorList>
    </citation>
    <scope>NUCLEOTIDE SEQUENCE [LARGE SCALE GENOMIC DNA]</scope>
    <source>
        <strain evidence="1 2">DSM 29166</strain>
    </source>
</reference>